<reference evidence="3" key="1">
    <citation type="journal article" date="2016" name="Nat. Genet.">
        <title>A high-quality carrot genome assembly provides new insights into carotenoid accumulation and asterid genome evolution.</title>
        <authorList>
            <person name="Iorizzo M."/>
            <person name="Ellison S."/>
            <person name="Senalik D."/>
            <person name="Zeng P."/>
            <person name="Satapoomin P."/>
            <person name="Huang J."/>
            <person name="Bowman M."/>
            <person name="Iovene M."/>
            <person name="Sanseverino W."/>
            <person name="Cavagnaro P."/>
            <person name="Yildiz M."/>
            <person name="Macko-Podgorni A."/>
            <person name="Moranska E."/>
            <person name="Grzebelus E."/>
            <person name="Grzebelus D."/>
            <person name="Ashrafi H."/>
            <person name="Zheng Z."/>
            <person name="Cheng S."/>
            <person name="Spooner D."/>
            <person name="Van Deynze A."/>
            <person name="Simon P."/>
        </authorList>
    </citation>
    <scope>NUCLEOTIDE SEQUENCE</scope>
    <source>
        <tissue evidence="3">Leaf</tissue>
    </source>
</reference>
<dbReference type="InterPro" id="IPR017451">
    <property type="entry name" value="F-box-assoc_interact_dom"/>
</dbReference>
<dbReference type="NCBIfam" id="TIGR01640">
    <property type="entry name" value="F_box_assoc_1"/>
    <property type="match status" value="1"/>
</dbReference>
<dbReference type="EMBL" id="CP093346">
    <property type="protein sequence ID" value="WOG95984.1"/>
    <property type="molecule type" value="Genomic_DNA"/>
</dbReference>
<organism evidence="3 4">
    <name type="scientific">Daucus carota subsp. sativus</name>
    <name type="common">Carrot</name>
    <dbReference type="NCBI Taxonomy" id="79200"/>
    <lineage>
        <taxon>Eukaryota</taxon>
        <taxon>Viridiplantae</taxon>
        <taxon>Streptophyta</taxon>
        <taxon>Embryophyta</taxon>
        <taxon>Tracheophyta</taxon>
        <taxon>Spermatophyta</taxon>
        <taxon>Magnoliopsida</taxon>
        <taxon>eudicotyledons</taxon>
        <taxon>Gunneridae</taxon>
        <taxon>Pentapetalae</taxon>
        <taxon>asterids</taxon>
        <taxon>campanulids</taxon>
        <taxon>Apiales</taxon>
        <taxon>Apiaceae</taxon>
        <taxon>Apioideae</taxon>
        <taxon>Scandiceae</taxon>
        <taxon>Daucinae</taxon>
        <taxon>Daucus</taxon>
        <taxon>Daucus sect. Daucus</taxon>
    </lineage>
</organism>
<evidence type="ECO:0000313" key="4">
    <source>
        <dbReference type="Proteomes" id="UP000077755"/>
    </source>
</evidence>
<dbReference type="PANTHER" id="PTHR31672">
    <property type="entry name" value="BNACNNG10540D PROTEIN"/>
    <property type="match status" value="1"/>
</dbReference>
<accession>A0AAF1AV14</accession>
<dbReference type="InterPro" id="IPR036047">
    <property type="entry name" value="F-box-like_dom_sf"/>
</dbReference>
<dbReference type="Proteomes" id="UP000077755">
    <property type="component" value="Chromosome 4"/>
</dbReference>
<evidence type="ECO:0008006" key="5">
    <source>
        <dbReference type="Google" id="ProtNLM"/>
    </source>
</evidence>
<proteinExistence type="predicted"/>
<dbReference type="InterPro" id="IPR050796">
    <property type="entry name" value="SCF_F-box_component"/>
</dbReference>
<sequence>MTRDFKLSLKLREPTSIYDLSDDNLSEIFFRLPVRVLLCCQCVCKRFSKVITDPKFREIHVNRAIASNTSSFCLVQLIISDLTDICGSVENFKRRYDHILLEKTHCSESFSYLRLSNPLISDISIVGSSNGLVCAELKTLRDPNESNMLIWNPVTRENRFVAEPKRHSRPLAHAFGFTPGTNDYKVVKITSYKEPGEAIGFKLEIFNMSTDKWSMYQIKSLQCCEIDHMPPQVDPSMLLKMIRSHNTRSLNGAFHWLCDASLGASGKDTAILSFGLEEEQLRLFTVLDSNKIPCLKCGKLDCINDSLSLIVLNYLSRPCPIIDIWVMNDYGDRNSWIKKYSVDFLGLGTEPIGYWKDDLFLMATMKDRYLCLYNLRNQEMKSFPGQWHFYTAAFYDYVETFETVRRAIATTEEAV</sequence>
<dbReference type="PANTHER" id="PTHR31672:SF13">
    <property type="entry name" value="F-BOX PROTEIN CPR30-LIKE"/>
    <property type="match status" value="1"/>
</dbReference>
<dbReference type="AlphaFoldDB" id="A0AAF1AV14"/>
<evidence type="ECO:0000313" key="3">
    <source>
        <dbReference type="EMBL" id="WOG95984.1"/>
    </source>
</evidence>
<dbReference type="KEGG" id="dcr:108218105"/>
<dbReference type="Pfam" id="PF00646">
    <property type="entry name" value="F-box"/>
    <property type="match status" value="1"/>
</dbReference>
<feature type="domain" description="F-box associated beta-propeller type 1" evidence="2">
    <location>
        <begin position="120"/>
        <end position="373"/>
    </location>
</feature>
<protein>
    <recommendedName>
        <fullName evidence="5">F-box domain-containing protein</fullName>
    </recommendedName>
</protein>
<gene>
    <name evidence="3" type="ORF">DCAR_0415314</name>
</gene>
<dbReference type="SUPFAM" id="SSF81383">
    <property type="entry name" value="F-box domain"/>
    <property type="match status" value="1"/>
</dbReference>
<dbReference type="Gene3D" id="1.20.1280.50">
    <property type="match status" value="1"/>
</dbReference>
<name>A0AAF1AV14_DAUCS</name>
<dbReference type="Pfam" id="PF07734">
    <property type="entry name" value="FBA_1"/>
    <property type="match status" value="1"/>
</dbReference>
<dbReference type="InterPro" id="IPR001810">
    <property type="entry name" value="F-box_dom"/>
</dbReference>
<evidence type="ECO:0000259" key="1">
    <source>
        <dbReference type="Pfam" id="PF00646"/>
    </source>
</evidence>
<keyword evidence="4" id="KW-1185">Reference proteome</keyword>
<evidence type="ECO:0000259" key="2">
    <source>
        <dbReference type="Pfam" id="PF07734"/>
    </source>
</evidence>
<feature type="domain" description="F-box" evidence="1">
    <location>
        <begin position="18"/>
        <end position="57"/>
    </location>
</feature>
<dbReference type="InterPro" id="IPR006527">
    <property type="entry name" value="F-box-assoc_dom_typ1"/>
</dbReference>
<reference evidence="3" key="2">
    <citation type="submission" date="2022-03" db="EMBL/GenBank/DDBJ databases">
        <title>Draft title - Genomic analysis of global carrot germplasm unveils the trajectory of domestication and the origin of high carotenoid orange carrot.</title>
        <authorList>
            <person name="Iorizzo M."/>
            <person name="Ellison S."/>
            <person name="Senalik D."/>
            <person name="Macko-Podgorni A."/>
            <person name="Grzebelus D."/>
            <person name="Bostan H."/>
            <person name="Rolling W."/>
            <person name="Curaba J."/>
            <person name="Simon P."/>
        </authorList>
    </citation>
    <scope>NUCLEOTIDE SEQUENCE</scope>
    <source>
        <tissue evidence="3">Leaf</tissue>
    </source>
</reference>